<comment type="caution">
    <text evidence="1">The sequence shown here is derived from an EMBL/GenBank/DDBJ whole genome shotgun (WGS) entry which is preliminary data.</text>
</comment>
<protein>
    <submittedName>
        <fullName evidence="1">Uncharacterized protein</fullName>
    </submittedName>
</protein>
<proteinExistence type="predicted"/>
<sequence>MVLKSGITVEHVPKTTLPLVEQPNFTSLIAQ</sequence>
<organism evidence="1 2">
    <name type="scientific">Trichinella britovi</name>
    <name type="common">Parasitic roundworm</name>
    <dbReference type="NCBI Taxonomy" id="45882"/>
    <lineage>
        <taxon>Eukaryota</taxon>
        <taxon>Metazoa</taxon>
        <taxon>Ecdysozoa</taxon>
        <taxon>Nematoda</taxon>
        <taxon>Enoplea</taxon>
        <taxon>Dorylaimia</taxon>
        <taxon>Trichinellida</taxon>
        <taxon>Trichinellidae</taxon>
        <taxon>Trichinella</taxon>
    </lineage>
</organism>
<dbReference type="Proteomes" id="UP000054653">
    <property type="component" value="Unassembled WGS sequence"/>
</dbReference>
<gene>
    <name evidence="1" type="ORF">T03_7050</name>
</gene>
<dbReference type="EMBL" id="JYDI01002251">
    <property type="protein sequence ID" value="KRY25565.1"/>
    <property type="molecule type" value="Genomic_DNA"/>
</dbReference>
<evidence type="ECO:0000313" key="1">
    <source>
        <dbReference type="EMBL" id="KRY25565.1"/>
    </source>
</evidence>
<accession>A0A0V1ALM8</accession>
<evidence type="ECO:0000313" key="2">
    <source>
        <dbReference type="Proteomes" id="UP000054653"/>
    </source>
</evidence>
<keyword evidence="2" id="KW-1185">Reference proteome</keyword>
<name>A0A0V1ALM8_TRIBR</name>
<dbReference type="AlphaFoldDB" id="A0A0V1ALM8"/>
<reference evidence="1 2" key="1">
    <citation type="submission" date="2015-01" db="EMBL/GenBank/DDBJ databases">
        <title>Evolution of Trichinella species and genotypes.</title>
        <authorList>
            <person name="Korhonen P.K."/>
            <person name="Edoardo P."/>
            <person name="Giuseppe L.R."/>
            <person name="Gasser R.B."/>
        </authorList>
    </citation>
    <scope>NUCLEOTIDE SEQUENCE [LARGE SCALE GENOMIC DNA]</scope>
    <source>
        <strain evidence="1">ISS120</strain>
    </source>
</reference>